<evidence type="ECO:0000313" key="2">
    <source>
        <dbReference type="EMBL" id="KAK6741830.1"/>
    </source>
</evidence>
<gene>
    <name evidence="2" type="primary">Necator_chrIII.g10370</name>
    <name evidence="2" type="ORF">RB195_009605</name>
</gene>
<reference evidence="2 3" key="1">
    <citation type="submission" date="2023-08" db="EMBL/GenBank/DDBJ databases">
        <title>A Necator americanus chromosomal reference genome.</title>
        <authorList>
            <person name="Ilik V."/>
            <person name="Petrzelkova K.J."/>
            <person name="Pardy F."/>
            <person name="Fuh T."/>
            <person name="Niatou-Singa F.S."/>
            <person name="Gouil Q."/>
            <person name="Baker L."/>
            <person name="Ritchie M.E."/>
            <person name="Jex A.R."/>
            <person name="Gazzola D."/>
            <person name="Li H."/>
            <person name="Toshio Fujiwara R."/>
            <person name="Zhan B."/>
            <person name="Aroian R.V."/>
            <person name="Pafco B."/>
            <person name="Schwarz E.M."/>
        </authorList>
    </citation>
    <scope>NUCLEOTIDE SEQUENCE [LARGE SCALE GENOMIC DNA]</scope>
    <source>
        <strain evidence="2 3">Aroian</strain>
        <tissue evidence="2">Whole animal</tissue>
    </source>
</reference>
<feature type="region of interest" description="Disordered" evidence="1">
    <location>
        <begin position="140"/>
        <end position="168"/>
    </location>
</feature>
<protein>
    <submittedName>
        <fullName evidence="2">Uncharacterized protein</fullName>
    </submittedName>
</protein>
<evidence type="ECO:0000256" key="1">
    <source>
        <dbReference type="SAM" id="MobiDB-lite"/>
    </source>
</evidence>
<accession>A0ABR1CUK6</accession>
<dbReference type="EMBL" id="JAVFWL010000003">
    <property type="protein sequence ID" value="KAK6741830.1"/>
    <property type="molecule type" value="Genomic_DNA"/>
</dbReference>
<dbReference type="Proteomes" id="UP001303046">
    <property type="component" value="Unassembled WGS sequence"/>
</dbReference>
<evidence type="ECO:0000313" key="3">
    <source>
        <dbReference type="Proteomes" id="UP001303046"/>
    </source>
</evidence>
<sequence>MATFAMAIVRKLFVKKQTVECVSSALDSPRIKLGTLVDERRMAENYDRNKCNGSTVLHAVTTQNEGETQKLCTTEQKQTLRVPVLCLPACSRIRDTLLGDDSAFIVLEYIVNGYLRYRIKTDQNDVKLDAARISGCARSDSVKRGGSEEGDDAETLARQKINNNLGSA</sequence>
<proteinExistence type="predicted"/>
<keyword evidence="3" id="KW-1185">Reference proteome</keyword>
<organism evidence="2 3">
    <name type="scientific">Necator americanus</name>
    <name type="common">Human hookworm</name>
    <dbReference type="NCBI Taxonomy" id="51031"/>
    <lineage>
        <taxon>Eukaryota</taxon>
        <taxon>Metazoa</taxon>
        <taxon>Ecdysozoa</taxon>
        <taxon>Nematoda</taxon>
        <taxon>Chromadorea</taxon>
        <taxon>Rhabditida</taxon>
        <taxon>Rhabditina</taxon>
        <taxon>Rhabditomorpha</taxon>
        <taxon>Strongyloidea</taxon>
        <taxon>Ancylostomatidae</taxon>
        <taxon>Bunostominae</taxon>
        <taxon>Necator</taxon>
    </lineage>
</organism>
<name>A0ABR1CUK6_NECAM</name>
<comment type="caution">
    <text evidence="2">The sequence shown here is derived from an EMBL/GenBank/DDBJ whole genome shotgun (WGS) entry which is preliminary data.</text>
</comment>